<dbReference type="MetOSite" id="Q3IV93"/>
<accession>Q3IV93</accession>
<dbReference type="PATRIC" id="fig|272943.9.peg.125"/>
<organism evidence="2 3">
    <name type="scientific">Cereibacter sphaeroides (strain ATCC 17023 / DSM 158 / JCM 6121 / CCUG 31486 / LMG 2827 / NBRC 12203 / NCIMB 8253 / ATH 2.4.1.)</name>
    <name type="common">Rhodobacter sphaeroides</name>
    <dbReference type="NCBI Taxonomy" id="272943"/>
    <lineage>
        <taxon>Bacteria</taxon>
        <taxon>Pseudomonadati</taxon>
        <taxon>Pseudomonadota</taxon>
        <taxon>Alphaproteobacteria</taxon>
        <taxon>Rhodobacterales</taxon>
        <taxon>Paracoccaceae</taxon>
        <taxon>Cereibacter</taxon>
    </lineage>
</organism>
<evidence type="ECO:0000313" key="2">
    <source>
        <dbReference type="EMBL" id="ABA81541.1"/>
    </source>
</evidence>
<proteinExistence type="predicted"/>
<keyword evidence="3" id="KW-1185">Reference proteome</keyword>
<name>Q3IV93_CERS4</name>
<feature type="signal peptide" evidence="1">
    <location>
        <begin position="1"/>
        <end position="21"/>
    </location>
</feature>
<gene>
    <name evidence="2" type="ORF">RSP_4065</name>
</gene>
<evidence type="ECO:0000256" key="1">
    <source>
        <dbReference type="SAM" id="SignalP"/>
    </source>
</evidence>
<dbReference type="EMBL" id="CP000146">
    <property type="protein sequence ID" value="ABA81541.1"/>
    <property type="molecule type" value="Genomic_DNA"/>
</dbReference>
<reference evidence="3" key="1">
    <citation type="submission" date="2005-09" db="EMBL/GenBank/DDBJ databases">
        <title>Complete sequence of plasmid C of Rhodobacter sphaeroides 2.4.1.</title>
        <authorList>
            <person name="Copeland A."/>
            <person name="Lucas S."/>
            <person name="Lapidus A."/>
            <person name="Barry K."/>
            <person name="Detter J.C."/>
            <person name="Glavina T."/>
            <person name="Hammon N."/>
            <person name="Israni S."/>
            <person name="Pitluck S."/>
            <person name="Richardson P."/>
            <person name="Mackenzie C."/>
            <person name="Choudhary M."/>
            <person name="Larimer F."/>
            <person name="Hauser L.J."/>
            <person name="Land M."/>
            <person name="Donohue T.J."/>
            <person name="Kaplan S."/>
        </authorList>
    </citation>
    <scope>NUCLEOTIDE SEQUENCE [LARGE SCALE GENOMIC DNA]</scope>
    <source>
        <strain evidence="3">ATCC 17023 / DSM 158 / JCM 6121 / CCUG 31486 / LMG 2827 / NBRC 12203 / NCIMB 8253 / ATH 2.4.1.</strain>
        <plasmid evidence="3">pRS241c</plasmid>
    </source>
</reference>
<keyword evidence="1" id="KW-0732">Signal</keyword>
<evidence type="ECO:0008006" key="4">
    <source>
        <dbReference type="Google" id="ProtNLM"/>
    </source>
</evidence>
<protein>
    <recommendedName>
        <fullName evidence="4">HEAT repeat domain-containing protein</fullName>
    </recommendedName>
</protein>
<keyword evidence="2" id="KW-0614">Plasmid</keyword>
<geneLocation type="plasmid" evidence="3">
    <name>pRS241c</name>
</geneLocation>
<dbReference type="OrthoDB" id="7858246at2"/>
<evidence type="ECO:0000313" key="3">
    <source>
        <dbReference type="Proteomes" id="UP000002703"/>
    </source>
</evidence>
<dbReference type="GeneID" id="3711937"/>
<dbReference type="KEGG" id="rsp:RSP_4065"/>
<dbReference type="RefSeq" id="WP_011331348.1">
    <property type="nucleotide sequence ID" value="NC_007489.1"/>
</dbReference>
<dbReference type="EnsemblBacteria" id="ABA81541">
    <property type="protein sequence ID" value="ABA81541"/>
    <property type="gene ID" value="RSP_4065"/>
</dbReference>
<sequence length="206" mass="22396">MRKFVSIAITALVLSTMGAAAQSISAAEIAKMVDQRMNDLNPYQALLNDPDPARAQAAMQIMLESGDADLTRMALEYGLLSPNPTVKRLALESWLSTGPVLSIRFDGTKVQAKDFPSRVKNYWNGNVSDGIGYWRVGVGKYLPDLKCFSNTDRADRCFITVNGDGVFLTPEALNGRAVITDTGQLEGTGALYGIEEPVSFSIRLLD</sequence>
<dbReference type="AlphaFoldDB" id="Q3IV93"/>
<feature type="chain" id="PRO_5004225938" description="HEAT repeat domain-containing protein" evidence="1">
    <location>
        <begin position="22"/>
        <end position="206"/>
    </location>
</feature>
<dbReference type="Proteomes" id="UP000002703">
    <property type="component" value="Plasmid C"/>
</dbReference>